<accession>A0ABT9ZCY0</accession>
<organism evidence="1 2">
    <name type="scientific">Metabacillus malikii</name>
    <dbReference type="NCBI Taxonomy" id="1504265"/>
    <lineage>
        <taxon>Bacteria</taxon>
        <taxon>Bacillati</taxon>
        <taxon>Bacillota</taxon>
        <taxon>Bacilli</taxon>
        <taxon>Bacillales</taxon>
        <taxon>Bacillaceae</taxon>
        <taxon>Metabacillus</taxon>
    </lineage>
</organism>
<proteinExistence type="predicted"/>
<keyword evidence="2" id="KW-1185">Reference proteome</keyword>
<reference evidence="1 2" key="1">
    <citation type="submission" date="2023-07" db="EMBL/GenBank/DDBJ databases">
        <title>Genomic Encyclopedia of Type Strains, Phase IV (KMG-IV): sequencing the most valuable type-strain genomes for metagenomic binning, comparative biology and taxonomic classification.</title>
        <authorList>
            <person name="Goeker M."/>
        </authorList>
    </citation>
    <scope>NUCLEOTIDE SEQUENCE [LARGE SCALE GENOMIC DNA]</scope>
    <source>
        <strain evidence="1 2">DSM 29005</strain>
    </source>
</reference>
<comment type="caution">
    <text evidence="1">The sequence shown here is derived from an EMBL/GenBank/DDBJ whole genome shotgun (WGS) entry which is preliminary data.</text>
</comment>
<dbReference type="EMBL" id="JAUSUD010000004">
    <property type="protein sequence ID" value="MDQ0230126.1"/>
    <property type="molecule type" value="Genomic_DNA"/>
</dbReference>
<protein>
    <submittedName>
        <fullName evidence="1">Uncharacterized protein</fullName>
    </submittedName>
</protein>
<evidence type="ECO:0000313" key="2">
    <source>
        <dbReference type="Proteomes" id="UP001234495"/>
    </source>
</evidence>
<dbReference type="RefSeq" id="WP_370875076.1">
    <property type="nucleotide sequence ID" value="NZ_JAUSUD010000004.1"/>
</dbReference>
<sequence>MVLKRLFGILSKQDNEIGKITKETGFDVEVINIVKEVALHKQLQTYILDHNDQQTVGLFFLTYKEDAEYEVLGLQSELEHLGYLSYMSDSENDDNRKINILKGTDQFEILKLLQTNGDNHDISNSDVIARLKQWHNHYPFSII</sequence>
<dbReference type="Proteomes" id="UP001234495">
    <property type="component" value="Unassembled WGS sequence"/>
</dbReference>
<evidence type="ECO:0000313" key="1">
    <source>
        <dbReference type="EMBL" id="MDQ0230126.1"/>
    </source>
</evidence>
<name>A0ABT9ZCY0_9BACI</name>
<gene>
    <name evidence="1" type="ORF">J2S19_001378</name>
</gene>